<keyword evidence="5" id="KW-0677">Repeat</keyword>
<evidence type="ECO:0000259" key="12">
    <source>
        <dbReference type="PROSITE" id="PS50004"/>
    </source>
</evidence>
<gene>
    <name evidence="14" type="ORF">CINCED_3A007280</name>
</gene>
<dbReference type="CDD" id="cd04024">
    <property type="entry name" value="C2A_Synaptotagmin-like"/>
    <property type="match status" value="1"/>
</dbReference>
<evidence type="ECO:0000256" key="10">
    <source>
        <dbReference type="ARBA" id="ARBA00023136"/>
    </source>
</evidence>
<feature type="compositionally biased region" description="Polar residues" evidence="11">
    <location>
        <begin position="637"/>
        <end position="666"/>
    </location>
</feature>
<reference evidence="14 15" key="1">
    <citation type="submission" date="2019-08" db="EMBL/GenBank/DDBJ databases">
        <authorList>
            <person name="Alioto T."/>
            <person name="Alioto T."/>
            <person name="Gomez Garrido J."/>
        </authorList>
    </citation>
    <scope>NUCLEOTIDE SEQUENCE [LARGE SCALE GENOMIC DNA]</scope>
</reference>
<sequence>MADDPKSQGAASGDHANAVVEKTGGVPATIPNDENADADGPPVVENSLTVFQAISKVAQSLVTTAITYALGYWRIAAVSTWVLLPLMACVSVVRDRWRETGQLRRRRRQLAAIADEKNLVTANVSELPSWVFFPDIHRAEWLNQIIKQMWPLVTVYAQNTIKVTLEPMVIESLREYKINSFSFDKLRLGSIPPKIGGVKVYDKVSRDQIMLDIDLIFASDCDISFYVSGIPCGIKDFQMRGMMRVVMKPLITISPLVGGLQVFFLNQPEIDYNLVGVADVLEMPGLNDILQKVISQQVAALMVLPNKLPIVLSKDVPTHVVKLPEPEGVLRVHIVQAKNLVAKDMSLIRKGKSDPYVTITLGAQQYKTPTINNELNPKWDYWCEFASFSPRGQVLKLKLYDEDEMVGKKHSNLGRATLQINSVVRNGDFDKWINLEDTKHGMIQVRMLWLEPTLDKNALKMALIETQELRVTNMSSAVVMVYIDSAINLPNARAQSKPDPLVRVTVGQVTQMTVGKLRTERPVYEQGFTFLVNNPETDTIEFKVIDQKTSTQLGLYIYELSALMLAEKMQVDPQPYDLIIDSKNQHHESKLVFCLQLKFLKRMPKLIDINDSANTAVKPLSRQASVQSNKSVNSTLTATEVSDDVQSSVAGVKTPTDNSMSRTPSVKSIKRDSMISHSSAGGGINDQEPLIEQTELTELLSDLPEPAPGTGPLGSIQLTLAFSVSRQRLNVTIHKVVNIPIKQASDIPDPYVKLYVLPKKENSNTKRKTETYKDNCNPVYEETFEYIMSLAELNSKQLEVTVLTKKTWHSPVLGQVILNLSDYVNINTPNYTGWFDLLTEIKDGTVN</sequence>
<keyword evidence="15" id="KW-1185">Reference proteome</keyword>
<dbReference type="CDD" id="cd04050">
    <property type="entry name" value="C2B_Synaptotagmin-like"/>
    <property type="match status" value="1"/>
</dbReference>
<evidence type="ECO:0000256" key="7">
    <source>
        <dbReference type="ARBA" id="ARBA00022989"/>
    </source>
</evidence>
<evidence type="ECO:0000256" key="2">
    <source>
        <dbReference type="ARBA" id="ARBA00022448"/>
    </source>
</evidence>
<keyword evidence="6" id="KW-0106">Calcium</keyword>
<dbReference type="CDD" id="cd21670">
    <property type="entry name" value="SMP_ESyt"/>
    <property type="match status" value="1"/>
</dbReference>
<organism evidence="14 15">
    <name type="scientific">Cinara cedri</name>
    <dbReference type="NCBI Taxonomy" id="506608"/>
    <lineage>
        <taxon>Eukaryota</taxon>
        <taxon>Metazoa</taxon>
        <taxon>Ecdysozoa</taxon>
        <taxon>Arthropoda</taxon>
        <taxon>Hexapoda</taxon>
        <taxon>Insecta</taxon>
        <taxon>Pterygota</taxon>
        <taxon>Neoptera</taxon>
        <taxon>Paraneoptera</taxon>
        <taxon>Hemiptera</taxon>
        <taxon>Sternorrhyncha</taxon>
        <taxon>Aphidomorpha</taxon>
        <taxon>Aphidoidea</taxon>
        <taxon>Aphididae</taxon>
        <taxon>Lachninae</taxon>
        <taxon>Cinara</taxon>
    </lineage>
</organism>
<evidence type="ECO:0000256" key="11">
    <source>
        <dbReference type="SAM" id="MobiDB-lite"/>
    </source>
</evidence>
<feature type="domain" description="C2" evidence="12">
    <location>
        <begin position="455"/>
        <end position="578"/>
    </location>
</feature>
<dbReference type="PROSITE" id="PS51847">
    <property type="entry name" value="SMP"/>
    <property type="match status" value="1"/>
</dbReference>
<evidence type="ECO:0000256" key="4">
    <source>
        <dbReference type="ARBA" id="ARBA00022723"/>
    </source>
</evidence>
<dbReference type="GO" id="GO:0031210">
    <property type="term" value="F:phosphatidylcholine binding"/>
    <property type="evidence" value="ECO:0007669"/>
    <property type="project" value="TreeGrafter"/>
</dbReference>
<evidence type="ECO:0000256" key="3">
    <source>
        <dbReference type="ARBA" id="ARBA00022692"/>
    </source>
</evidence>
<dbReference type="AlphaFoldDB" id="A0A5E4MPF5"/>
<evidence type="ECO:0000256" key="9">
    <source>
        <dbReference type="ARBA" id="ARBA00023121"/>
    </source>
</evidence>
<evidence type="ECO:0000256" key="8">
    <source>
        <dbReference type="ARBA" id="ARBA00023055"/>
    </source>
</evidence>
<evidence type="ECO:0000313" key="14">
    <source>
        <dbReference type="EMBL" id="VVC33372.1"/>
    </source>
</evidence>
<dbReference type="GO" id="GO:0006869">
    <property type="term" value="P:lipid transport"/>
    <property type="evidence" value="ECO:0007669"/>
    <property type="project" value="UniProtKB-KW"/>
</dbReference>
<dbReference type="Pfam" id="PF00168">
    <property type="entry name" value="C2"/>
    <property type="match status" value="3"/>
</dbReference>
<dbReference type="GO" id="GO:0008429">
    <property type="term" value="F:phosphatidylethanolamine binding"/>
    <property type="evidence" value="ECO:0007669"/>
    <property type="project" value="TreeGrafter"/>
</dbReference>
<feature type="domain" description="SMP-LTD" evidence="13">
    <location>
        <begin position="135"/>
        <end position="313"/>
    </location>
</feature>
<dbReference type="Proteomes" id="UP000325440">
    <property type="component" value="Unassembled WGS sequence"/>
</dbReference>
<dbReference type="OrthoDB" id="1029639at2759"/>
<dbReference type="InterPro" id="IPR037749">
    <property type="entry name" value="Ext_Synaptotagmin_C2B"/>
</dbReference>
<dbReference type="SMART" id="SM00239">
    <property type="entry name" value="C2"/>
    <property type="match status" value="3"/>
</dbReference>
<dbReference type="PANTHER" id="PTHR45761:SF1">
    <property type="entry name" value="EXTENDED SYNAPTOTAGMIN-LIKE PROTEIN 2, ISOFORM C"/>
    <property type="match status" value="1"/>
</dbReference>
<dbReference type="InterPro" id="IPR031468">
    <property type="entry name" value="SMP_LBD"/>
</dbReference>
<dbReference type="GO" id="GO:0035091">
    <property type="term" value="F:phosphatidylinositol binding"/>
    <property type="evidence" value="ECO:0007669"/>
    <property type="project" value="TreeGrafter"/>
</dbReference>
<evidence type="ECO:0000256" key="5">
    <source>
        <dbReference type="ARBA" id="ARBA00022737"/>
    </source>
</evidence>
<evidence type="ECO:0000256" key="6">
    <source>
        <dbReference type="ARBA" id="ARBA00022837"/>
    </source>
</evidence>
<dbReference type="InterPro" id="IPR037752">
    <property type="entry name" value="C2C_KIAA1228"/>
</dbReference>
<keyword evidence="7" id="KW-1133">Transmembrane helix</keyword>
<evidence type="ECO:0000256" key="1">
    <source>
        <dbReference type="ARBA" id="ARBA00004370"/>
    </source>
</evidence>
<dbReference type="PANTHER" id="PTHR45761">
    <property type="entry name" value="EXTENDED SYNAPTOTAGMIN-LIKE PROTEIN 2, ISOFORM C"/>
    <property type="match status" value="1"/>
</dbReference>
<dbReference type="EMBL" id="CABPRJ010000968">
    <property type="protein sequence ID" value="VVC33372.1"/>
    <property type="molecule type" value="Genomic_DNA"/>
</dbReference>
<feature type="domain" description="C2" evidence="12">
    <location>
        <begin position="304"/>
        <end position="433"/>
    </location>
</feature>
<keyword evidence="3" id="KW-0812">Transmembrane</keyword>
<dbReference type="SUPFAM" id="SSF49562">
    <property type="entry name" value="C2 domain (Calcium/lipid-binding domain, CaLB)"/>
    <property type="match status" value="3"/>
</dbReference>
<dbReference type="Gene3D" id="2.60.40.150">
    <property type="entry name" value="C2 domain"/>
    <property type="match status" value="3"/>
</dbReference>
<proteinExistence type="predicted"/>
<dbReference type="InterPro" id="IPR035892">
    <property type="entry name" value="C2_domain_sf"/>
</dbReference>
<dbReference type="CDD" id="cd04030">
    <property type="entry name" value="C2C_KIAA1228"/>
    <property type="match status" value="1"/>
</dbReference>
<evidence type="ECO:0000313" key="15">
    <source>
        <dbReference type="Proteomes" id="UP000325440"/>
    </source>
</evidence>
<feature type="region of interest" description="Disordered" evidence="11">
    <location>
        <begin position="637"/>
        <end position="688"/>
    </location>
</feature>
<keyword evidence="4" id="KW-0479">Metal-binding</keyword>
<feature type="domain" description="C2" evidence="12">
    <location>
        <begin position="712"/>
        <end position="835"/>
    </location>
</feature>
<dbReference type="GO" id="GO:0005509">
    <property type="term" value="F:calcium ion binding"/>
    <property type="evidence" value="ECO:0007669"/>
    <property type="project" value="TreeGrafter"/>
</dbReference>
<keyword evidence="8" id="KW-0445">Lipid transport</keyword>
<dbReference type="Pfam" id="PF17047">
    <property type="entry name" value="SMP_LBD"/>
    <property type="match status" value="1"/>
</dbReference>
<accession>A0A5E4MPF5</accession>
<dbReference type="InterPro" id="IPR000008">
    <property type="entry name" value="C2_dom"/>
</dbReference>
<name>A0A5E4MPF5_9HEMI</name>
<evidence type="ECO:0000259" key="13">
    <source>
        <dbReference type="PROSITE" id="PS51847"/>
    </source>
</evidence>
<dbReference type="InterPro" id="IPR051634">
    <property type="entry name" value="Extended_Synaptotagmin"/>
</dbReference>
<keyword evidence="2" id="KW-0813">Transport</keyword>
<keyword evidence="9" id="KW-0446">Lipid-binding</keyword>
<keyword evidence="10" id="KW-0472">Membrane</keyword>
<dbReference type="FunFam" id="2.60.40.150:FF:000155">
    <property type="entry name" value="extended synaptotagmin-2 isoform X1"/>
    <property type="match status" value="1"/>
</dbReference>
<dbReference type="GO" id="GO:0005544">
    <property type="term" value="F:calcium-dependent phospholipid binding"/>
    <property type="evidence" value="ECO:0007669"/>
    <property type="project" value="TreeGrafter"/>
</dbReference>
<dbReference type="PROSITE" id="PS50004">
    <property type="entry name" value="C2"/>
    <property type="match status" value="3"/>
</dbReference>
<dbReference type="GO" id="GO:0061817">
    <property type="term" value="P:endoplasmic reticulum-plasma membrane tethering"/>
    <property type="evidence" value="ECO:0007669"/>
    <property type="project" value="InterPro"/>
</dbReference>
<protein>
    <submittedName>
        <fullName evidence="14">Synaptotagmin-like mitochondrial-lipid-binding domain,C2 domain</fullName>
    </submittedName>
</protein>
<comment type="subcellular location">
    <subcellularLocation>
        <location evidence="1">Membrane</location>
    </subcellularLocation>
</comment>
<dbReference type="InterPro" id="IPR039010">
    <property type="entry name" value="Synaptotagmin_SMP"/>
</dbReference>
<dbReference type="GO" id="GO:0005789">
    <property type="term" value="C:endoplasmic reticulum membrane"/>
    <property type="evidence" value="ECO:0007669"/>
    <property type="project" value="TreeGrafter"/>
</dbReference>